<feature type="compositionally biased region" description="Basic and acidic residues" evidence="1">
    <location>
        <begin position="1"/>
        <end position="11"/>
    </location>
</feature>
<evidence type="ECO:0000313" key="3">
    <source>
        <dbReference type="EMBL" id="CAG9320460.1"/>
    </source>
</evidence>
<sequence>MEAEDKIKEQYQESNFRETQNLDQSVENPRSPFILIPKGSQSSSRYQTIDPNQTIPSIAFSNQWKSIKFDNIIKLSIQIKFLALLDMFGYLIIYPFIHLWMISFIFYAIFGIASYIYMNRKLLVCYIVFIIIVLFSKAFFIDKVNWIMKALLIAHGFIEGVILSYSVEFCRGLATLSPQELLEVMNLREMRKRIEMSQKKICRWIYF</sequence>
<evidence type="ECO:0000313" key="4">
    <source>
        <dbReference type="Proteomes" id="UP001162131"/>
    </source>
</evidence>
<protein>
    <recommendedName>
        <fullName evidence="5">Transmembrane protein</fullName>
    </recommendedName>
</protein>
<evidence type="ECO:0000256" key="2">
    <source>
        <dbReference type="SAM" id="Phobius"/>
    </source>
</evidence>
<dbReference type="EMBL" id="CAJZBQ010000025">
    <property type="protein sequence ID" value="CAG9320460.1"/>
    <property type="molecule type" value="Genomic_DNA"/>
</dbReference>
<keyword evidence="2" id="KW-0472">Membrane</keyword>
<accession>A0AAU9J5I5</accession>
<feature type="transmembrane region" description="Helical" evidence="2">
    <location>
        <begin position="123"/>
        <end position="140"/>
    </location>
</feature>
<feature type="region of interest" description="Disordered" evidence="1">
    <location>
        <begin position="1"/>
        <end position="30"/>
    </location>
</feature>
<comment type="caution">
    <text evidence="3">The sequence shown here is derived from an EMBL/GenBank/DDBJ whole genome shotgun (WGS) entry which is preliminary data.</text>
</comment>
<organism evidence="3 4">
    <name type="scientific">Blepharisma stoltei</name>
    <dbReference type="NCBI Taxonomy" id="1481888"/>
    <lineage>
        <taxon>Eukaryota</taxon>
        <taxon>Sar</taxon>
        <taxon>Alveolata</taxon>
        <taxon>Ciliophora</taxon>
        <taxon>Postciliodesmatophora</taxon>
        <taxon>Heterotrichea</taxon>
        <taxon>Heterotrichida</taxon>
        <taxon>Blepharismidae</taxon>
        <taxon>Blepharisma</taxon>
    </lineage>
</organism>
<dbReference type="AlphaFoldDB" id="A0AAU9J5I5"/>
<reference evidence="3" key="1">
    <citation type="submission" date="2021-09" db="EMBL/GenBank/DDBJ databases">
        <authorList>
            <consortium name="AG Swart"/>
            <person name="Singh M."/>
            <person name="Singh A."/>
            <person name="Seah K."/>
            <person name="Emmerich C."/>
        </authorList>
    </citation>
    <scope>NUCLEOTIDE SEQUENCE</scope>
    <source>
        <strain evidence="3">ATCC30299</strain>
    </source>
</reference>
<name>A0AAU9J5I5_9CILI</name>
<keyword evidence="2" id="KW-1133">Transmembrane helix</keyword>
<gene>
    <name evidence="3" type="ORF">BSTOLATCC_MIC26375</name>
</gene>
<keyword evidence="4" id="KW-1185">Reference proteome</keyword>
<evidence type="ECO:0000256" key="1">
    <source>
        <dbReference type="SAM" id="MobiDB-lite"/>
    </source>
</evidence>
<keyword evidence="2" id="KW-0812">Transmembrane</keyword>
<evidence type="ECO:0008006" key="5">
    <source>
        <dbReference type="Google" id="ProtNLM"/>
    </source>
</evidence>
<feature type="transmembrane region" description="Helical" evidence="2">
    <location>
        <begin position="99"/>
        <end position="118"/>
    </location>
</feature>
<feature type="compositionally biased region" description="Polar residues" evidence="1">
    <location>
        <begin position="12"/>
        <end position="28"/>
    </location>
</feature>
<dbReference type="Proteomes" id="UP001162131">
    <property type="component" value="Unassembled WGS sequence"/>
</dbReference>
<proteinExistence type="predicted"/>